<evidence type="ECO:0000259" key="8">
    <source>
        <dbReference type="Pfam" id="PF09335"/>
    </source>
</evidence>
<feature type="domain" description="VTT" evidence="8">
    <location>
        <begin position="47"/>
        <end position="173"/>
    </location>
</feature>
<feature type="transmembrane region" description="Helical" evidence="7">
    <location>
        <begin position="152"/>
        <end position="176"/>
    </location>
</feature>
<evidence type="ECO:0000313" key="10">
    <source>
        <dbReference type="Proteomes" id="UP000321797"/>
    </source>
</evidence>
<evidence type="ECO:0000256" key="1">
    <source>
        <dbReference type="ARBA" id="ARBA00004651"/>
    </source>
</evidence>
<keyword evidence="5 7" id="KW-1133">Transmembrane helix</keyword>
<protein>
    <submittedName>
        <fullName evidence="9">DedA family protein</fullName>
    </submittedName>
</protein>
<gene>
    <name evidence="9" type="ORF">E6Q54_10025</name>
</gene>
<keyword evidence="3 7" id="KW-1003">Cell membrane</keyword>
<name>A0A5C7Y3Y8_9MYCO</name>
<dbReference type="EMBL" id="SSGD01000049">
    <property type="protein sequence ID" value="TXI56625.1"/>
    <property type="molecule type" value="Genomic_DNA"/>
</dbReference>
<feature type="transmembrane region" description="Helical" evidence="7">
    <location>
        <begin position="188"/>
        <end position="208"/>
    </location>
</feature>
<dbReference type="GO" id="GO:0005886">
    <property type="term" value="C:plasma membrane"/>
    <property type="evidence" value="ECO:0007669"/>
    <property type="project" value="UniProtKB-SubCell"/>
</dbReference>
<dbReference type="Pfam" id="PF09335">
    <property type="entry name" value="VTT_dom"/>
    <property type="match status" value="1"/>
</dbReference>
<organism evidence="9 10">
    <name type="scientific">Mycolicibacter arupensis</name>
    <dbReference type="NCBI Taxonomy" id="342002"/>
    <lineage>
        <taxon>Bacteria</taxon>
        <taxon>Bacillati</taxon>
        <taxon>Actinomycetota</taxon>
        <taxon>Actinomycetes</taxon>
        <taxon>Mycobacteriales</taxon>
        <taxon>Mycobacteriaceae</taxon>
        <taxon>Mycolicibacter</taxon>
    </lineage>
</organism>
<dbReference type="AlphaFoldDB" id="A0A5C7Y3Y8"/>
<comment type="subcellular location">
    <subcellularLocation>
        <location evidence="1 7">Cell membrane</location>
        <topology evidence="1 7">Multi-pass membrane protein</topology>
    </subcellularLocation>
</comment>
<evidence type="ECO:0000256" key="5">
    <source>
        <dbReference type="ARBA" id="ARBA00022989"/>
    </source>
</evidence>
<evidence type="ECO:0000256" key="3">
    <source>
        <dbReference type="ARBA" id="ARBA00022475"/>
    </source>
</evidence>
<comment type="similarity">
    <text evidence="2 7">Belongs to the DedA family.</text>
</comment>
<proteinExistence type="inferred from homology"/>
<dbReference type="InterPro" id="IPR032816">
    <property type="entry name" value="VTT_dom"/>
</dbReference>
<evidence type="ECO:0000256" key="4">
    <source>
        <dbReference type="ARBA" id="ARBA00022692"/>
    </source>
</evidence>
<feature type="transmembrane region" description="Helical" evidence="7">
    <location>
        <begin position="68"/>
        <end position="89"/>
    </location>
</feature>
<dbReference type="InterPro" id="IPR032818">
    <property type="entry name" value="DedA-like"/>
</dbReference>
<dbReference type="PANTHER" id="PTHR30353:SF0">
    <property type="entry name" value="TRANSMEMBRANE PROTEIN"/>
    <property type="match status" value="1"/>
</dbReference>
<sequence length="230" mass="24851">MSTTVVAMPGFLDPMYWLGAGGIFHGAVLPAILVVVFIETGLLFPLLPGESLLFTGGLLAAKGLAPDIWILAPAVAVVAILGDQCGYFIGRRIGPALFKKEDSRFFKKHYVTESHAFFEKYGPWAIILARFAPFVRTFVPVVAGVSYMRYPVYLAFDIVGGVLWGGGVTTLGYFLGNVPFVHENLEKIILVILFVSMIPAFIATAKAYRSRRGAASTPDADSALTAQNSE</sequence>
<reference evidence="9 10" key="1">
    <citation type="submission" date="2018-09" db="EMBL/GenBank/DDBJ databases">
        <title>Metagenome Assembled Genomes from an Advanced Water Purification Facility.</title>
        <authorList>
            <person name="Stamps B.W."/>
            <person name="Spear J.R."/>
        </authorList>
    </citation>
    <scope>NUCLEOTIDE SEQUENCE [LARGE SCALE GENOMIC DNA]</scope>
    <source>
        <strain evidence="9">Bin_29_2</strain>
    </source>
</reference>
<dbReference type="Proteomes" id="UP000321797">
    <property type="component" value="Unassembled WGS sequence"/>
</dbReference>
<evidence type="ECO:0000256" key="7">
    <source>
        <dbReference type="RuleBase" id="RU367016"/>
    </source>
</evidence>
<accession>A0A5C7Y3Y8</accession>
<comment type="caution">
    <text evidence="9">The sequence shown here is derived from an EMBL/GenBank/DDBJ whole genome shotgun (WGS) entry which is preliminary data.</text>
</comment>
<dbReference type="RefSeq" id="WP_276760359.1">
    <property type="nucleotide sequence ID" value="NZ_JBMDXO010000392.1"/>
</dbReference>
<keyword evidence="4 7" id="KW-0812">Transmembrane</keyword>
<dbReference type="PANTHER" id="PTHR30353">
    <property type="entry name" value="INNER MEMBRANE PROTEIN DEDA-RELATED"/>
    <property type="match status" value="1"/>
</dbReference>
<keyword evidence="6 7" id="KW-0472">Membrane</keyword>
<feature type="transmembrane region" description="Helical" evidence="7">
    <location>
        <begin position="23"/>
        <end position="47"/>
    </location>
</feature>
<evidence type="ECO:0000313" key="9">
    <source>
        <dbReference type="EMBL" id="TXI56625.1"/>
    </source>
</evidence>
<evidence type="ECO:0000256" key="6">
    <source>
        <dbReference type="ARBA" id="ARBA00023136"/>
    </source>
</evidence>
<evidence type="ECO:0000256" key="2">
    <source>
        <dbReference type="ARBA" id="ARBA00010792"/>
    </source>
</evidence>